<dbReference type="GeneID" id="81362879"/>
<dbReference type="Gene3D" id="3.80.10.10">
    <property type="entry name" value="Ribonuclease Inhibitor"/>
    <property type="match status" value="1"/>
</dbReference>
<proteinExistence type="predicted"/>
<dbReference type="OrthoDB" id="2520703at2759"/>
<protein>
    <recommendedName>
        <fullName evidence="3">F-box domain-containing protein</fullName>
    </recommendedName>
</protein>
<evidence type="ECO:0000313" key="2">
    <source>
        <dbReference type="Proteomes" id="UP001149074"/>
    </source>
</evidence>
<keyword evidence="2" id="KW-1185">Reference proteome</keyword>
<dbReference type="RefSeq" id="XP_056468888.1">
    <property type="nucleotide sequence ID" value="XM_056623900.1"/>
</dbReference>
<dbReference type="SUPFAM" id="SSF52047">
    <property type="entry name" value="RNI-like"/>
    <property type="match status" value="1"/>
</dbReference>
<gene>
    <name evidence="1" type="ORF">N7532_011409</name>
</gene>
<dbReference type="InterPro" id="IPR032675">
    <property type="entry name" value="LRR_dom_sf"/>
</dbReference>
<dbReference type="Proteomes" id="UP001149074">
    <property type="component" value="Unassembled WGS sequence"/>
</dbReference>
<evidence type="ECO:0008006" key="3">
    <source>
        <dbReference type="Google" id="ProtNLM"/>
    </source>
</evidence>
<comment type="caution">
    <text evidence="1">The sequence shown here is derived from an EMBL/GenBank/DDBJ whole genome shotgun (WGS) entry which is preliminary data.</text>
</comment>
<organism evidence="1 2">
    <name type="scientific">Penicillium argentinense</name>
    <dbReference type="NCBI Taxonomy" id="1131581"/>
    <lineage>
        <taxon>Eukaryota</taxon>
        <taxon>Fungi</taxon>
        <taxon>Dikarya</taxon>
        <taxon>Ascomycota</taxon>
        <taxon>Pezizomycotina</taxon>
        <taxon>Eurotiomycetes</taxon>
        <taxon>Eurotiomycetidae</taxon>
        <taxon>Eurotiales</taxon>
        <taxon>Aspergillaceae</taxon>
        <taxon>Penicillium</taxon>
    </lineage>
</organism>
<dbReference type="EMBL" id="JAPQKI010000011">
    <property type="protein sequence ID" value="KAJ5082366.1"/>
    <property type="molecule type" value="Genomic_DNA"/>
</dbReference>
<name>A0A9W9JUZ6_9EURO</name>
<accession>A0A9W9JUZ6</accession>
<dbReference type="AlphaFoldDB" id="A0A9W9JUZ6"/>
<reference evidence="1" key="2">
    <citation type="journal article" date="2023" name="IMA Fungus">
        <title>Comparative genomic study of the Penicillium genus elucidates a diverse pangenome and 15 lateral gene transfer events.</title>
        <authorList>
            <person name="Petersen C."/>
            <person name="Sorensen T."/>
            <person name="Nielsen M.R."/>
            <person name="Sondergaard T.E."/>
            <person name="Sorensen J.L."/>
            <person name="Fitzpatrick D.A."/>
            <person name="Frisvad J.C."/>
            <person name="Nielsen K.L."/>
        </authorList>
    </citation>
    <scope>NUCLEOTIDE SEQUENCE</scope>
    <source>
        <strain evidence="1">IBT 30761</strain>
    </source>
</reference>
<sequence length="464" mass="52320">MAHIQTLPPEILGRILALAAAPTDPKVLISDPSSSVPSRTTLLNLCPVSGYFRNLAQPLLFRDFVLQVDARRIDAFGGCKLVEFTATIYRYPHLSNHVRSIIFRPFASNLFDANWPLERHSVANNLLLHQMIDGIGADWNLDNTSQSDYPKIAALLAYGCPHLQQLALPMGGVWREPFLTLLDRDPSFLSGLRAFCVETEEMEYGECYNILPYYKFLSLPNLSYARFTKGFLINSSFPAACPAELPALNELHFRLCKLDRGALDRIMKACKGLKSFTYNKFSLVPFAHGLERHRLRRSKKFHATHAVTLANDLHRETLEHLDLQFPPQDIVNALETGTSFRLYHRAFADFSRLRSITIQQAFLPAEITFPPSLESFHITCCKSSVESYVVGASEGSKRGMLPNMKLFKVSALDVDRLVSDPAIRGIGAVVLFFRQIFEGTHVVFRMDQHPSKSWDTPSNTAFLK</sequence>
<reference evidence="1" key="1">
    <citation type="submission" date="2022-11" db="EMBL/GenBank/DDBJ databases">
        <authorList>
            <person name="Petersen C."/>
        </authorList>
    </citation>
    <scope>NUCLEOTIDE SEQUENCE</scope>
    <source>
        <strain evidence="1">IBT 30761</strain>
    </source>
</reference>
<evidence type="ECO:0000313" key="1">
    <source>
        <dbReference type="EMBL" id="KAJ5082366.1"/>
    </source>
</evidence>